<evidence type="ECO:0000256" key="7">
    <source>
        <dbReference type="PROSITE-ProRule" id="PRU00023"/>
    </source>
</evidence>
<dbReference type="SUPFAM" id="SSF48403">
    <property type="entry name" value="Ankyrin repeat"/>
    <property type="match status" value="1"/>
</dbReference>
<dbReference type="EC" id="3.1.1.4" evidence="1"/>
<dbReference type="GO" id="GO:2000304">
    <property type="term" value="P:positive regulation of ceramide biosynthetic process"/>
    <property type="evidence" value="ECO:0007669"/>
    <property type="project" value="TreeGrafter"/>
</dbReference>
<dbReference type="GO" id="GO:0047499">
    <property type="term" value="F:calcium-independent phospholipase A2 activity"/>
    <property type="evidence" value="ECO:0007669"/>
    <property type="project" value="InterPro"/>
</dbReference>
<keyword evidence="5 8" id="KW-0443">Lipid metabolism</keyword>
<dbReference type="PANTHER" id="PTHR24139">
    <property type="entry name" value="CALCIUM-INDEPENDENT PHOSPHOLIPASE A2"/>
    <property type="match status" value="1"/>
</dbReference>
<evidence type="ECO:0000256" key="6">
    <source>
        <dbReference type="ARBA" id="ARBA00023422"/>
    </source>
</evidence>
<dbReference type="Gene3D" id="1.25.40.20">
    <property type="entry name" value="Ankyrin repeat-containing domain"/>
    <property type="match status" value="2"/>
</dbReference>
<dbReference type="InterPro" id="IPR047148">
    <property type="entry name" value="PLPL9"/>
</dbReference>
<dbReference type="Gene3D" id="3.40.1090.10">
    <property type="entry name" value="Cytosolic phospholipase A2 catalytic domain"/>
    <property type="match status" value="1"/>
</dbReference>
<dbReference type="GO" id="GO:0016042">
    <property type="term" value="P:lipid catabolic process"/>
    <property type="evidence" value="ECO:0007669"/>
    <property type="project" value="UniProtKB-UniRule"/>
</dbReference>
<feature type="active site" description="Proton acceptor" evidence="8">
    <location>
        <position position="753"/>
    </location>
</feature>
<keyword evidence="3 8" id="KW-0378">Hydrolase</keyword>
<name>A0A914CJB9_9BILA</name>
<dbReference type="PROSITE" id="PS50297">
    <property type="entry name" value="ANK_REP_REGION"/>
    <property type="match status" value="2"/>
</dbReference>
<feature type="repeat" description="ANK" evidence="7">
    <location>
        <begin position="405"/>
        <end position="437"/>
    </location>
</feature>
<dbReference type="Pfam" id="PF01734">
    <property type="entry name" value="Patatin"/>
    <property type="match status" value="1"/>
</dbReference>
<feature type="active site" description="Nucleophile" evidence="8">
    <location>
        <position position="624"/>
    </location>
</feature>
<dbReference type="Pfam" id="PF00023">
    <property type="entry name" value="Ank"/>
    <property type="match status" value="1"/>
</dbReference>
<sequence length="942" mass="106218">MNTPPIDDNLKLECTPSSLTDDELDEEWPQTPLPSPSNTPNGSIARTTGFNPLAQVVNQITALWSSARERVFGEDYWIPTDQYEVVFFPPEILTAHRTVYPPTIKEDGKFMLRVVQGSIKNEPSEALYHVVYSYKHHGHLESLSIFRSRDVGVAMDFCRRCQECRVLLKLIDKNKDPRRKIRDMTLQFELHPLWRMIHIAIAANRKDVFSDEGYEYLKKNGYNFEEIVKTVCSPEGKYPLMLAIEKDDPDVVRFLLQHGADPADRDMRGNNAMHLSSLISVQMLEVVWECEKAKPLLNSLNNDFCTPVLVAIRNTNPRCLKTLLNFGAALNLRAIGKNPLFEALTSKGKSIEVIKEILEACPTLLNEKDEQTGNTGLHVALYKTPLMAILFLKHKELDLNARNFAGQTPLHIYASRNDISCILTLASYDCDLNAKNSNGDTALHIAVSHKFLESTRLLLSLGANPNVANSQGDSPRHMAAKLNETNLLKSLIICGAVRCAPTKTGCVSGCVNERSMRLLSKSASASNADSLTSPRSLAVIEEIENRTAEVSSIGNKIHQYQQKLIYEEMLEKLSKMAEENNDNSNYINVLSLDGGGIRGLILIEVERVMGEPIFKYFDWCAGTSTGALIAAGLTQGKTLRECQKIYLRLKDLVFDGWVRPYNSKTLEDFMQLELGNTTLMSDLRWPRLLFTTVRADCFPVKLDFMRNYRLALSDTENDELGFFEPSETLLWKAIRRTSAAPTYFSCVDNKYVDGGLVSNNPCLDLLAEIDLWNTTNRYTKIPHEVKLGSVISIGTGVIPTVPMDPNSLELSTNPYSAAMAIKNLGIILVEQVTQTDGPPVNRALSWCSTLRAPYFRLSAPLFKDIAMDTKDDETLARMMWECLEYTYQQRPYIEAMCKLIKKVGESWKRRHLFKPKNPIMCDSETQTSDIFESEHMDLEKNT</sequence>
<evidence type="ECO:0000313" key="11">
    <source>
        <dbReference type="Proteomes" id="UP000887540"/>
    </source>
</evidence>
<evidence type="ECO:0000256" key="3">
    <source>
        <dbReference type="ARBA" id="ARBA00022801"/>
    </source>
</evidence>
<feature type="repeat" description="ANK" evidence="7">
    <location>
        <begin position="438"/>
        <end position="470"/>
    </location>
</feature>
<feature type="region of interest" description="Disordered" evidence="9">
    <location>
        <begin position="20"/>
        <end position="45"/>
    </location>
</feature>
<dbReference type="Pfam" id="PF12796">
    <property type="entry name" value="Ank_2"/>
    <property type="match status" value="1"/>
</dbReference>
<dbReference type="InterPro" id="IPR016035">
    <property type="entry name" value="Acyl_Trfase/lysoPLipase"/>
</dbReference>
<feature type="short sequence motif" description="GXGXXG" evidence="8">
    <location>
        <begin position="594"/>
        <end position="599"/>
    </location>
</feature>
<dbReference type="GO" id="GO:0052816">
    <property type="term" value="F:long-chain fatty acyl-CoA hydrolase activity"/>
    <property type="evidence" value="ECO:0007669"/>
    <property type="project" value="TreeGrafter"/>
</dbReference>
<feature type="domain" description="PNPLA" evidence="10">
    <location>
        <begin position="590"/>
        <end position="766"/>
    </location>
</feature>
<proteinExistence type="predicted"/>
<reference evidence="12" key="1">
    <citation type="submission" date="2022-11" db="UniProtKB">
        <authorList>
            <consortium name="WormBaseParasite"/>
        </authorList>
    </citation>
    <scope>IDENTIFICATION</scope>
</reference>
<evidence type="ECO:0000259" key="10">
    <source>
        <dbReference type="PROSITE" id="PS51635"/>
    </source>
</evidence>
<keyword evidence="4 7" id="KW-0040">ANK repeat</keyword>
<accession>A0A914CJB9</accession>
<dbReference type="SMART" id="SM00248">
    <property type="entry name" value="ANK"/>
    <property type="match status" value="7"/>
</dbReference>
<dbReference type="InterPro" id="IPR036770">
    <property type="entry name" value="Ankyrin_rpt-contain_sf"/>
</dbReference>
<feature type="short sequence motif" description="DGA/G" evidence="8">
    <location>
        <begin position="753"/>
        <end position="755"/>
    </location>
</feature>
<evidence type="ECO:0000256" key="1">
    <source>
        <dbReference type="ARBA" id="ARBA00013278"/>
    </source>
</evidence>
<keyword evidence="11" id="KW-1185">Reference proteome</keyword>
<evidence type="ECO:0000256" key="2">
    <source>
        <dbReference type="ARBA" id="ARBA00022737"/>
    </source>
</evidence>
<dbReference type="PANTHER" id="PTHR24139:SF34">
    <property type="entry name" value="85_88 KDA CALCIUM-INDEPENDENT PHOSPHOLIPASE A2"/>
    <property type="match status" value="1"/>
</dbReference>
<dbReference type="PROSITE" id="PS50088">
    <property type="entry name" value="ANK_REPEAT"/>
    <property type="match status" value="3"/>
</dbReference>
<evidence type="ECO:0000256" key="8">
    <source>
        <dbReference type="PROSITE-ProRule" id="PRU01161"/>
    </source>
</evidence>
<feature type="repeat" description="ANK" evidence="7">
    <location>
        <begin position="235"/>
        <end position="267"/>
    </location>
</feature>
<dbReference type="Proteomes" id="UP000887540">
    <property type="component" value="Unplaced"/>
</dbReference>
<dbReference type="PROSITE" id="PS51635">
    <property type="entry name" value="PNPLA"/>
    <property type="match status" value="1"/>
</dbReference>
<evidence type="ECO:0000313" key="12">
    <source>
        <dbReference type="WBParaSite" id="ACRNAN_scaffold1146.g6709.t1"/>
    </source>
</evidence>
<organism evidence="11 12">
    <name type="scientific">Acrobeloides nanus</name>
    <dbReference type="NCBI Taxonomy" id="290746"/>
    <lineage>
        <taxon>Eukaryota</taxon>
        <taxon>Metazoa</taxon>
        <taxon>Ecdysozoa</taxon>
        <taxon>Nematoda</taxon>
        <taxon>Chromadorea</taxon>
        <taxon>Rhabditida</taxon>
        <taxon>Tylenchina</taxon>
        <taxon>Cephalobomorpha</taxon>
        <taxon>Cephaloboidea</taxon>
        <taxon>Cephalobidae</taxon>
        <taxon>Acrobeloides</taxon>
    </lineage>
</organism>
<dbReference type="InterPro" id="IPR002110">
    <property type="entry name" value="Ankyrin_rpt"/>
</dbReference>
<dbReference type="WBParaSite" id="ACRNAN_scaffold1146.g6709.t1">
    <property type="protein sequence ID" value="ACRNAN_scaffold1146.g6709.t1"/>
    <property type="gene ID" value="ACRNAN_scaffold1146.g6709"/>
</dbReference>
<dbReference type="SUPFAM" id="SSF52151">
    <property type="entry name" value="FabD/lysophospholipase-like"/>
    <property type="match status" value="1"/>
</dbReference>
<dbReference type="AlphaFoldDB" id="A0A914CJB9"/>
<protein>
    <recommendedName>
        <fullName evidence="1">phospholipase A2</fullName>
        <ecNumber evidence="1">3.1.1.4</ecNumber>
    </recommendedName>
</protein>
<evidence type="ECO:0000256" key="9">
    <source>
        <dbReference type="SAM" id="MobiDB-lite"/>
    </source>
</evidence>
<comment type="catalytic activity">
    <reaction evidence="6">
        <text>a 1,2-diacyl-sn-glycero-3-phosphocholine + H2O = a 1-acyl-sn-glycero-3-phosphocholine + a fatty acid + H(+)</text>
        <dbReference type="Rhea" id="RHEA:15801"/>
        <dbReference type="ChEBI" id="CHEBI:15377"/>
        <dbReference type="ChEBI" id="CHEBI:15378"/>
        <dbReference type="ChEBI" id="CHEBI:28868"/>
        <dbReference type="ChEBI" id="CHEBI:57643"/>
        <dbReference type="ChEBI" id="CHEBI:58168"/>
        <dbReference type="EC" id="3.1.1.4"/>
    </reaction>
    <physiologicalReaction direction="left-to-right" evidence="6">
        <dbReference type="Rhea" id="RHEA:15802"/>
    </physiologicalReaction>
</comment>
<evidence type="ECO:0000256" key="4">
    <source>
        <dbReference type="ARBA" id="ARBA00023043"/>
    </source>
</evidence>
<evidence type="ECO:0000256" key="5">
    <source>
        <dbReference type="ARBA" id="ARBA00023098"/>
    </source>
</evidence>
<feature type="short sequence motif" description="GXSXG" evidence="8">
    <location>
        <begin position="622"/>
        <end position="626"/>
    </location>
</feature>
<keyword evidence="2" id="KW-0677">Repeat</keyword>
<dbReference type="GO" id="GO:0005739">
    <property type="term" value="C:mitochondrion"/>
    <property type="evidence" value="ECO:0007669"/>
    <property type="project" value="TreeGrafter"/>
</dbReference>
<dbReference type="InterPro" id="IPR002641">
    <property type="entry name" value="PNPLA_dom"/>
</dbReference>
<keyword evidence="8" id="KW-0442">Lipid degradation</keyword>